<accession>A0A183N501</accession>
<evidence type="ECO:0000313" key="1">
    <source>
        <dbReference type="EMBL" id="VDP46954.1"/>
    </source>
</evidence>
<keyword evidence="2" id="KW-1185">Reference proteome</keyword>
<proteinExistence type="predicted"/>
<name>A0A183N501_9TREM</name>
<dbReference type="AlphaFoldDB" id="A0A183N501"/>
<protein>
    <submittedName>
        <fullName evidence="1">Uncharacterized protein</fullName>
    </submittedName>
</protein>
<dbReference type="EMBL" id="UZAI01019670">
    <property type="protein sequence ID" value="VDP46954.1"/>
    <property type="molecule type" value="Genomic_DNA"/>
</dbReference>
<gene>
    <name evidence="1" type="ORF">SMRZ_LOCUS23376</name>
</gene>
<sequence>MVAGDRKLVHTPFVHSGYWSPCEPLIWNPVKAPDIRFSSSQFRKQHPGHEKANIAHLQHVNDESCTQGSSSVQPVKNDSLRPMFGASDELSLFSACGLGADSSSFVQASKNTSKKLVSSNTVQPPTFPLQPEWIYSRETLWDDFLSISPNSEGNQGVYIKPLPLSNRYAVRCFKVDEKMSTSVLRSYVHSLKISIVSDIH</sequence>
<dbReference type="Proteomes" id="UP000277204">
    <property type="component" value="Unassembled WGS sequence"/>
</dbReference>
<organism evidence="1 2">
    <name type="scientific">Schistosoma margrebowiei</name>
    <dbReference type="NCBI Taxonomy" id="48269"/>
    <lineage>
        <taxon>Eukaryota</taxon>
        <taxon>Metazoa</taxon>
        <taxon>Spiralia</taxon>
        <taxon>Lophotrochozoa</taxon>
        <taxon>Platyhelminthes</taxon>
        <taxon>Trematoda</taxon>
        <taxon>Digenea</taxon>
        <taxon>Strigeidida</taxon>
        <taxon>Schistosomatoidea</taxon>
        <taxon>Schistosomatidae</taxon>
        <taxon>Schistosoma</taxon>
    </lineage>
</organism>
<reference evidence="1 2" key="1">
    <citation type="submission" date="2018-11" db="EMBL/GenBank/DDBJ databases">
        <authorList>
            <consortium name="Pathogen Informatics"/>
        </authorList>
    </citation>
    <scope>NUCLEOTIDE SEQUENCE [LARGE SCALE GENOMIC DNA]</scope>
    <source>
        <strain evidence="1 2">Zambia</strain>
    </source>
</reference>
<evidence type="ECO:0000313" key="2">
    <source>
        <dbReference type="Proteomes" id="UP000277204"/>
    </source>
</evidence>